<accession>A0AAT9GHM3</accession>
<protein>
    <submittedName>
        <fullName evidence="1">Uncharacterized protein</fullName>
    </submittedName>
</protein>
<dbReference type="AlphaFoldDB" id="A0AAT9GHM3"/>
<evidence type="ECO:0000313" key="1">
    <source>
        <dbReference type="EMBL" id="BFG70132.1"/>
    </source>
</evidence>
<dbReference type="RefSeq" id="WP_353550421.1">
    <property type="nucleotide sequence ID" value="NZ_AP029612.1"/>
</dbReference>
<name>A0AAT9GHM3_9BACT</name>
<gene>
    <name evidence="1" type="ORF">KACHI17_10130</name>
</gene>
<dbReference type="PROSITE" id="PS51257">
    <property type="entry name" value="PROKAR_LIPOPROTEIN"/>
    <property type="match status" value="1"/>
</dbReference>
<organism evidence="1">
    <name type="scientific">Sediminibacterium sp. KACHI17</name>
    <dbReference type="NCBI Taxonomy" id="1751071"/>
    <lineage>
        <taxon>Bacteria</taxon>
        <taxon>Pseudomonadati</taxon>
        <taxon>Bacteroidota</taxon>
        <taxon>Chitinophagia</taxon>
        <taxon>Chitinophagales</taxon>
        <taxon>Chitinophagaceae</taxon>
        <taxon>Sediminibacterium</taxon>
    </lineage>
</organism>
<reference evidence="1" key="1">
    <citation type="submission" date="2024-02" db="EMBL/GenBank/DDBJ databases">
        <title>Sediminibacterium planktonica sp. nov. and Sediminibacterium longus sp. nov., isolated from surface lake and river water.</title>
        <authorList>
            <person name="Watanabe K."/>
            <person name="Takemine S."/>
            <person name="Ishii Y."/>
            <person name="Ogata Y."/>
            <person name="Shindo C."/>
            <person name="Suda W."/>
        </authorList>
    </citation>
    <scope>NUCLEOTIDE SEQUENCE</scope>
    <source>
        <strain evidence="1">KACHI17</strain>
    </source>
</reference>
<proteinExistence type="predicted"/>
<sequence>MKKNIIILGTILIFFLTSCQKELSDNFTVYTGDPRNDTVWTATTPSTAPIHQLAKQFFPDLIIDSFDCTTGDTLTFKDDMELMIPAAACTDNSGALVTGKVKIEFFRLKKRGDFIKFFKPTTAGRYLLETAGGFFIRISRNGQELKLAPNASITIRFRDSEDPKNNMQVFHARETIPFISNGIDTAHTWVRHTDTTWIKTWQKTDSATNALLKGYELSTNQLRWIGAHRYIDSTQAHTSIFAYLPQNFTNKNTVLYAVFANQKIVVNLTPDARSKAFTAPQIPRGAKIKILSFSRIGTDLYLGIREINDVGTMNTYKIEPQKKSLADILSVIEGL</sequence>
<dbReference type="EMBL" id="AP029612">
    <property type="protein sequence ID" value="BFG70132.1"/>
    <property type="molecule type" value="Genomic_DNA"/>
</dbReference>